<comment type="caution">
    <text evidence="2">The sequence shown here is derived from an EMBL/GenBank/DDBJ whole genome shotgun (WGS) entry which is preliminary data.</text>
</comment>
<dbReference type="AlphaFoldDB" id="A0A9P6ELE4"/>
<feature type="compositionally biased region" description="Basic and acidic residues" evidence="1">
    <location>
        <begin position="145"/>
        <end position="154"/>
    </location>
</feature>
<reference evidence="2" key="1">
    <citation type="submission" date="2020-11" db="EMBL/GenBank/DDBJ databases">
        <authorList>
            <consortium name="DOE Joint Genome Institute"/>
            <person name="Ahrendt S."/>
            <person name="Riley R."/>
            <person name="Andreopoulos W."/>
            <person name="Labutti K."/>
            <person name="Pangilinan J."/>
            <person name="Ruiz-Duenas F.J."/>
            <person name="Barrasa J.M."/>
            <person name="Sanchez-Garcia M."/>
            <person name="Camarero S."/>
            <person name="Miyauchi S."/>
            <person name="Serrano A."/>
            <person name="Linde D."/>
            <person name="Babiker R."/>
            <person name="Drula E."/>
            <person name="Ayuso-Fernandez I."/>
            <person name="Pacheco R."/>
            <person name="Padilla G."/>
            <person name="Ferreira P."/>
            <person name="Barriuso J."/>
            <person name="Kellner H."/>
            <person name="Castanera R."/>
            <person name="Alfaro M."/>
            <person name="Ramirez L."/>
            <person name="Pisabarro A.G."/>
            <person name="Kuo A."/>
            <person name="Tritt A."/>
            <person name="Lipzen A."/>
            <person name="He G."/>
            <person name="Yan M."/>
            <person name="Ng V."/>
            <person name="Cullen D."/>
            <person name="Martin F."/>
            <person name="Rosso M.-N."/>
            <person name="Henrissat B."/>
            <person name="Hibbett D."/>
            <person name="Martinez A.T."/>
            <person name="Grigoriev I.V."/>
        </authorList>
    </citation>
    <scope>NUCLEOTIDE SEQUENCE</scope>
    <source>
        <strain evidence="2">CBS 506.95</strain>
    </source>
</reference>
<evidence type="ECO:0000313" key="3">
    <source>
        <dbReference type="Proteomes" id="UP000807306"/>
    </source>
</evidence>
<evidence type="ECO:0000256" key="1">
    <source>
        <dbReference type="SAM" id="MobiDB-lite"/>
    </source>
</evidence>
<organism evidence="2 3">
    <name type="scientific">Crepidotus variabilis</name>
    <dbReference type="NCBI Taxonomy" id="179855"/>
    <lineage>
        <taxon>Eukaryota</taxon>
        <taxon>Fungi</taxon>
        <taxon>Dikarya</taxon>
        <taxon>Basidiomycota</taxon>
        <taxon>Agaricomycotina</taxon>
        <taxon>Agaricomycetes</taxon>
        <taxon>Agaricomycetidae</taxon>
        <taxon>Agaricales</taxon>
        <taxon>Agaricineae</taxon>
        <taxon>Crepidotaceae</taxon>
        <taxon>Crepidotus</taxon>
    </lineage>
</organism>
<gene>
    <name evidence="2" type="ORF">CPB83DRAFT_834009</name>
</gene>
<evidence type="ECO:0000313" key="2">
    <source>
        <dbReference type="EMBL" id="KAF9531010.1"/>
    </source>
</evidence>
<protein>
    <submittedName>
        <fullName evidence="2">Uncharacterized protein</fullName>
    </submittedName>
</protein>
<feature type="region of interest" description="Disordered" evidence="1">
    <location>
        <begin position="89"/>
        <end position="154"/>
    </location>
</feature>
<dbReference type="Proteomes" id="UP000807306">
    <property type="component" value="Unassembled WGS sequence"/>
</dbReference>
<name>A0A9P6ELE4_9AGAR</name>
<sequence>MVQFVPYAFVAALSTSPIFAAPINASRPQAARRYALKPHSHGHSQGVNTFMDIIARISNPGRPEIKEFLQVELLEDSLEAYGCDLEDEFEARDPKGTGGGTAPSSVKRPVGKRDLFDDLNAREPGSGANIKKPSGAEPAKKPIKKREVICDELD</sequence>
<dbReference type="EMBL" id="MU157837">
    <property type="protein sequence ID" value="KAF9531010.1"/>
    <property type="molecule type" value="Genomic_DNA"/>
</dbReference>
<accession>A0A9P6ELE4</accession>
<proteinExistence type="predicted"/>
<feature type="compositionally biased region" description="Basic and acidic residues" evidence="1">
    <location>
        <begin position="111"/>
        <end position="121"/>
    </location>
</feature>
<keyword evidence="3" id="KW-1185">Reference proteome</keyword>